<dbReference type="KEGG" id="vg:65068165"/>
<keyword evidence="2" id="KW-1185">Reference proteome</keyword>
<dbReference type="RefSeq" id="YP_010079227.1">
    <property type="nucleotide sequence ID" value="NC_054970.1"/>
</dbReference>
<dbReference type="SUPFAM" id="SSF53098">
    <property type="entry name" value="Ribonuclease H-like"/>
    <property type="match status" value="1"/>
</dbReference>
<name>A0A2H4P7H6_9CAUD</name>
<dbReference type="EMBL" id="MG018928">
    <property type="protein sequence ID" value="ATW58111.1"/>
    <property type="molecule type" value="Genomic_DNA"/>
</dbReference>
<dbReference type="InterPro" id="IPR012337">
    <property type="entry name" value="RNaseH-like_sf"/>
</dbReference>
<organism evidence="1 2">
    <name type="scientific">Pseudomonas phage inbricus</name>
    <dbReference type="NCBI Taxonomy" id="2048976"/>
    <lineage>
        <taxon>Viruses</taxon>
        <taxon>Duplodnaviria</taxon>
        <taxon>Heunggongvirae</taxon>
        <taxon>Uroviricota</taxon>
        <taxon>Caudoviricetes</taxon>
        <taxon>Schitoviridae</taxon>
        <taxon>Rothmandenesvirinae</taxon>
        <taxon>Inbricusvirus</taxon>
        <taxon>Inbricusvirus inbricus</taxon>
    </lineage>
</organism>
<dbReference type="GO" id="GO:0003676">
    <property type="term" value="F:nucleic acid binding"/>
    <property type="evidence" value="ECO:0007669"/>
    <property type="project" value="InterPro"/>
</dbReference>
<reference evidence="2" key="1">
    <citation type="submission" date="2017-09" db="EMBL/GenBank/DDBJ databases">
        <authorList>
            <person name="Djurhuus A.M."/>
            <person name="Carstens A.B."/>
            <person name="Hansen L.H."/>
        </authorList>
    </citation>
    <scope>NUCLEOTIDE SEQUENCE [LARGE SCALE GENOMIC DNA]</scope>
</reference>
<protein>
    <submittedName>
        <fullName evidence="1">Crossover junction endodeoxyribonuclease</fullName>
    </submittedName>
</protein>
<sequence>MKIPVLGMDPSLRNWGMAFSHLDLETGVLDTPDLSLIKTAEEPKGKQVRQNSYDIEAAEELARGVMPLAQQAKVIFVEVPVGSQSAAAMKGYGVCIGILGAIRAAGIPIIEVSEAESKKVMTTRRTATKDEMIQAGMAWYPNANWPMHRGNVTAGRAEHMADAIAAIHAGVLTQQFQNLMRLFQAV</sequence>
<dbReference type="InterPro" id="IPR036397">
    <property type="entry name" value="RNaseH_sf"/>
</dbReference>
<accession>A0A2H4P7H6</accession>
<proteinExistence type="predicted"/>
<evidence type="ECO:0000313" key="1">
    <source>
        <dbReference type="EMBL" id="ATW58111.1"/>
    </source>
</evidence>
<gene>
    <name evidence="1" type="primary">RuvC</name>
    <name evidence="1" type="ORF">CNR35_00015</name>
</gene>
<dbReference type="Gene3D" id="3.30.420.10">
    <property type="entry name" value="Ribonuclease H-like superfamily/Ribonuclease H"/>
    <property type="match status" value="1"/>
</dbReference>
<dbReference type="GeneID" id="65068165"/>
<evidence type="ECO:0000313" key="2">
    <source>
        <dbReference type="Proteomes" id="UP000240688"/>
    </source>
</evidence>
<dbReference type="Proteomes" id="UP000240688">
    <property type="component" value="Segment"/>
</dbReference>